<dbReference type="SUPFAM" id="SSF54427">
    <property type="entry name" value="NTF2-like"/>
    <property type="match status" value="1"/>
</dbReference>
<dbReference type="AlphaFoldDB" id="A0A4S2HAK3"/>
<reference evidence="2 3" key="1">
    <citation type="journal article" date="2013" name="Int. J. Syst. Evol. Microbiol.">
        <title>Marinicauda pacifica gen. nov., sp. nov., a prosthecate alphaproteobacterium of the family Hyphomonadaceae isolated from deep seawater.</title>
        <authorList>
            <person name="Zhang X.Y."/>
            <person name="Li G.W."/>
            <person name="Wang C.S."/>
            <person name="Zhang Y.J."/>
            <person name="Xu X.W."/>
            <person name="Li H."/>
            <person name="Liu A."/>
            <person name="Liu C."/>
            <person name="Xie B.B."/>
            <person name="Qin Q.L."/>
            <person name="Xu Z."/>
            <person name="Chen X.L."/>
            <person name="Zhou B.C."/>
            <person name="Zhang Y.Z."/>
        </authorList>
    </citation>
    <scope>NUCLEOTIDE SEQUENCE [LARGE SCALE GENOMIC DNA]</scope>
    <source>
        <strain evidence="2 3">P-1 km-3</strain>
    </source>
</reference>
<accession>A0A4S2HAK3</accession>
<organism evidence="2 3">
    <name type="scientific">Marinicauda pacifica</name>
    <dbReference type="NCBI Taxonomy" id="1133559"/>
    <lineage>
        <taxon>Bacteria</taxon>
        <taxon>Pseudomonadati</taxon>
        <taxon>Pseudomonadota</taxon>
        <taxon>Alphaproteobacteria</taxon>
        <taxon>Maricaulales</taxon>
        <taxon>Maricaulaceae</taxon>
        <taxon>Marinicauda</taxon>
    </lineage>
</organism>
<name>A0A4S2HAK3_9PROT</name>
<feature type="domain" description="SnoaL-like" evidence="1">
    <location>
        <begin position="7"/>
        <end position="109"/>
    </location>
</feature>
<dbReference type="Proteomes" id="UP000305451">
    <property type="component" value="Unassembled WGS sequence"/>
</dbReference>
<evidence type="ECO:0000313" key="3">
    <source>
        <dbReference type="Proteomes" id="UP000305451"/>
    </source>
</evidence>
<comment type="caution">
    <text evidence="2">The sequence shown here is derived from an EMBL/GenBank/DDBJ whole genome shotgun (WGS) entry which is preliminary data.</text>
</comment>
<sequence>MAHIDTVQTIIEAWKTGDIDTVLDQLADDVVYHFHVGSRPLEGRAHIRRFLEKFGAGQTEIAWRITRHVEAGDTLFVEGVDDYVNADGVRMRVPYAGVFEFENGKVLRWRDYVDSQAVEDARQGKAPPEWVEPLLGA</sequence>
<gene>
    <name evidence="2" type="ORF">E5162_07765</name>
</gene>
<dbReference type="InterPro" id="IPR032710">
    <property type="entry name" value="NTF2-like_dom_sf"/>
</dbReference>
<dbReference type="EMBL" id="SRXV01000002">
    <property type="protein sequence ID" value="TGY92955.1"/>
    <property type="molecule type" value="Genomic_DNA"/>
</dbReference>
<proteinExistence type="predicted"/>
<dbReference type="RefSeq" id="WP_135944589.1">
    <property type="nucleotide sequence ID" value="NZ_BMEI01000002.1"/>
</dbReference>
<evidence type="ECO:0000259" key="1">
    <source>
        <dbReference type="Pfam" id="PF12680"/>
    </source>
</evidence>
<keyword evidence="3" id="KW-1185">Reference proteome</keyword>
<evidence type="ECO:0000313" key="2">
    <source>
        <dbReference type="EMBL" id="TGY92955.1"/>
    </source>
</evidence>
<dbReference type="Gene3D" id="3.10.450.50">
    <property type="match status" value="1"/>
</dbReference>
<dbReference type="OrthoDB" id="9781757at2"/>
<protein>
    <submittedName>
        <fullName evidence="2">Nuclear transport factor 2 family protein</fullName>
    </submittedName>
</protein>
<dbReference type="InterPro" id="IPR037401">
    <property type="entry name" value="SnoaL-like"/>
</dbReference>
<dbReference type="Pfam" id="PF12680">
    <property type="entry name" value="SnoaL_2"/>
    <property type="match status" value="1"/>
</dbReference>